<evidence type="ECO:0000256" key="11">
    <source>
        <dbReference type="ARBA" id="ARBA00047304"/>
    </source>
</evidence>
<dbReference type="Pfam" id="PF23598">
    <property type="entry name" value="LRR_14"/>
    <property type="match status" value="3"/>
</dbReference>
<dbReference type="InterPro" id="IPR042197">
    <property type="entry name" value="Apaf_helical"/>
</dbReference>
<evidence type="ECO:0000259" key="13">
    <source>
        <dbReference type="PROSITE" id="PS50104"/>
    </source>
</evidence>
<dbReference type="PANTHER" id="PTHR11017:SF570">
    <property type="entry name" value="DISEASE RESISTANCE PROTEIN (TIR-NBS CLASS)-RELATED"/>
    <property type="match status" value="1"/>
</dbReference>
<keyword evidence="9" id="KW-0520">NAD</keyword>
<evidence type="ECO:0000256" key="3">
    <source>
        <dbReference type="ARBA" id="ARBA00011982"/>
    </source>
</evidence>
<dbReference type="Pfam" id="PF01582">
    <property type="entry name" value="TIR"/>
    <property type="match status" value="1"/>
</dbReference>
<dbReference type="Gene3D" id="1.10.8.430">
    <property type="entry name" value="Helical domain of apoptotic protease-activating factors"/>
    <property type="match status" value="1"/>
</dbReference>
<dbReference type="EC" id="3.2.2.6" evidence="3"/>
<accession>A0AA39DME1</accession>
<dbReference type="Pfam" id="PF23282">
    <property type="entry name" value="WHD_ROQ1"/>
    <property type="match status" value="1"/>
</dbReference>
<gene>
    <name evidence="14" type="ORF">PVL29_015992</name>
</gene>
<keyword evidence="7" id="KW-0378">Hydrolase</keyword>
<reference evidence="14 15" key="1">
    <citation type="journal article" date="2023" name="BMC Biotechnol.">
        <title>Vitis rotundifolia cv Carlos genome sequencing.</title>
        <authorList>
            <person name="Huff M."/>
            <person name="Hulse-Kemp A."/>
            <person name="Scheffler B."/>
            <person name="Youngblood R."/>
            <person name="Simpson S."/>
            <person name="Babiker E."/>
            <person name="Staton M."/>
        </authorList>
    </citation>
    <scope>NUCLEOTIDE SEQUENCE [LARGE SCALE GENOMIC DNA]</scope>
    <source>
        <tissue evidence="14">Leaf</tissue>
    </source>
</reference>
<dbReference type="Proteomes" id="UP001168098">
    <property type="component" value="Unassembled WGS sequence"/>
</dbReference>
<keyword evidence="10" id="KW-0539">Nucleus</keyword>
<evidence type="ECO:0000256" key="8">
    <source>
        <dbReference type="ARBA" id="ARBA00022821"/>
    </source>
</evidence>
<dbReference type="Pfam" id="PF20160">
    <property type="entry name" value="C-JID"/>
    <property type="match status" value="1"/>
</dbReference>
<evidence type="ECO:0000313" key="15">
    <source>
        <dbReference type="Proteomes" id="UP001168098"/>
    </source>
</evidence>
<dbReference type="GO" id="GO:0050832">
    <property type="term" value="P:defense response to fungus"/>
    <property type="evidence" value="ECO:0007669"/>
    <property type="project" value="UniProtKB-ARBA"/>
</dbReference>
<dbReference type="InterPro" id="IPR032675">
    <property type="entry name" value="LRR_dom_sf"/>
</dbReference>
<dbReference type="GO" id="GO:0005634">
    <property type="term" value="C:nucleus"/>
    <property type="evidence" value="ECO:0007669"/>
    <property type="project" value="UniProtKB-SubCell"/>
</dbReference>
<comment type="catalytic activity">
    <reaction evidence="11">
        <text>NAD(+) + H2O = ADP-D-ribose + nicotinamide + H(+)</text>
        <dbReference type="Rhea" id="RHEA:16301"/>
        <dbReference type="ChEBI" id="CHEBI:15377"/>
        <dbReference type="ChEBI" id="CHEBI:15378"/>
        <dbReference type="ChEBI" id="CHEBI:17154"/>
        <dbReference type="ChEBI" id="CHEBI:57540"/>
        <dbReference type="ChEBI" id="CHEBI:57967"/>
        <dbReference type="EC" id="3.2.2.6"/>
    </reaction>
    <physiologicalReaction direction="left-to-right" evidence="11">
        <dbReference type="Rhea" id="RHEA:16302"/>
    </physiologicalReaction>
</comment>
<dbReference type="GO" id="GO:0043068">
    <property type="term" value="P:positive regulation of programmed cell death"/>
    <property type="evidence" value="ECO:0007669"/>
    <property type="project" value="UniProtKB-ARBA"/>
</dbReference>
<dbReference type="SMART" id="SM00369">
    <property type="entry name" value="LRR_TYP"/>
    <property type="match status" value="14"/>
</dbReference>
<dbReference type="GO" id="GO:0005737">
    <property type="term" value="C:cytoplasm"/>
    <property type="evidence" value="ECO:0007669"/>
    <property type="project" value="UniProtKB-SubCell"/>
</dbReference>
<dbReference type="InterPro" id="IPR002182">
    <property type="entry name" value="NB-ARC"/>
</dbReference>
<dbReference type="SMART" id="SM00255">
    <property type="entry name" value="TIR"/>
    <property type="match status" value="1"/>
</dbReference>
<dbReference type="InterPro" id="IPR003591">
    <property type="entry name" value="Leu-rich_rpt_typical-subtyp"/>
</dbReference>
<dbReference type="FunFam" id="3.40.50.10140:FF:000007">
    <property type="entry name" value="Disease resistance protein (TIR-NBS-LRR class)"/>
    <property type="match status" value="1"/>
</dbReference>
<comment type="similarity">
    <text evidence="12">Belongs to the disease resistance TIR-NB-LRR family.</text>
</comment>
<comment type="subcellular location">
    <subcellularLocation>
        <location evidence="2">Cytoplasm</location>
    </subcellularLocation>
    <subcellularLocation>
        <location evidence="1">Nucleus</location>
    </subcellularLocation>
</comment>
<dbReference type="Gene3D" id="3.40.50.300">
    <property type="entry name" value="P-loop containing nucleotide triphosphate hydrolases"/>
    <property type="match status" value="1"/>
</dbReference>
<dbReference type="InterPro" id="IPR058192">
    <property type="entry name" value="WHD_ROQ1-like"/>
</dbReference>
<evidence type="ECO:0000256" key="10">
    <source>
        <dbReference type="ARBA" id="ARBA00023242"/>
    </source>
</evidence>
<keyword evidence="6" id="KW-0677">Repeat</keyword>
<dbReference type="GO" id="GO:0061809">
    <property type="term" value="F:NAD+ nucleosidase activity, cyclic ADP-ribose generating"/>
    <property type="evidence" value="ECO:0007669"/>
    <property type="project" value="UniProtKB-EC"/>
</dbReference>
<dbReference type="InterPro" id="IPR000157">
    <property type="entry name" value="TIR_dom"/>
</dbReference>
<evidence type="ECO:0000256" key="7">
    <source>
        <dbReference type="ARBA" id="ARBA00022801"/>
    </source>
</evidence>
<dbReference type="Gene3D" id="3.40.50.10140">
    <property type="entry name" value="Toll/interleukin-1 receptor homology (TIR) domain"/>
    <property type="match status" value="1"/>
</dbReference>
<dbReference type="SUPFAM" id="SSF52200">
    <property type="entry name" value="Toll/Interleukin receptor TIR domain"/>
    <property type="match status" value="1"/>
</dbReference>
<dbReference type="InterPro" id="IPR045344">
    <property type="entry name" value="C-JID"/>
</dbReference>
<dbReference type="Pfam" id="PF00931">
    <property type="entry name" value="NB-ARC"/>
    <property type="match status" value="1"/>
</dbReference>
<dbReference type="GO" id="GO:0043531">
    <property type="term" value="F:ADP binding"/>
    <property type="evidence" value="ECO:0007669"/>
    <property type="project" value="InterPro"/>
</dbReference>
<dbReference type="PANTHER" id="PTHR11017">
    <property type="entry name" value="LEUCINE-RICH REPEAT-CONTAINING PROTEIN"/>
    <property type="match status" value="1"/>
</dbReference>
<dbReference type="PROSITE" id="PS50104">
    <property type="entry name" value="TIR"/>
    <property type="match status" value="1"/>
</dbReference>
<evidence type="ECO:0000256" key="6">
    <source>
        <dbReference type="ARBA" id="ARBA00022737"/>
    </source>
</evidence>
<proteinExistence type="inferred from homology"/>
<feature type="domain" description="TIR" evidence="13">
    <location>
        <begin position="22"/>
        <end position="184"/>
    </location>
</feature>
<dbReference type="EMBL" id="JARBHA010000012">
    <property type="protein sequence ID" value="KAJ9687322.1"/>
    <property type="molecule type" value="Genomic_DNA"/>
</dbReference>
<keyword evidence="15" id="KW-1185">Reference proteome</keyword>
<comment type="caution">
    <text evidence="14">The sequence shown here is derived from an EMBL/GenBank/DDBJ whole genome shotgun (WGS) entry which is preliminary data.</text>
</comment>
<evidence type="ECO:0000256" key="1">
    <source>
        <dbReference type="ARBA" id="ARBA00004123"/>
    </source>
</evidence>
<evidence type="ECO:0000256" key="4">
    <source>
        <dbReference type="ARBA" id="ARBA00022490"/>
    </source>
</evidence>
<evidence type="ECO:0000256" key="5">
    <source>
        <dbReference type="ARBA" id="ARBA00022614"/>
    </source>
</evidence>
<dbReference type="Gene3D" id="3.80.10.10">
    <property type="entry name" value="Ribonuclease Inhibitor"/>
    <property type="match status" value="5"/>
</dbReference>
<name>A0AA39DME1_VITRO</name>
<dbReference type="PRINTS" id="PR00364">
    <property type="entry name" value="DISEASERSIST"/>
</dbReference>
<dbReference type="SUPFAM" id="SSF52540">
    <property type="entry name" value="P-loop containing nucleoside triphosphate hydrolases"/>
    <property type="match status" value="1"/>
</dbReference>
<dbReference type="GO" id="GO:0007165">
    <property type="term" value="P:signal transduction"/>
    <property type="evidence" value="ECO:0007669"/>
    <property type="project" value="InterPro"/>
</dbReference>
<dbReference type="InterPro" id="IPR055414">
    <property type="entry name" value="LRR_R13L4/SHOC2-like"/>
</dbReference>
<keyword evidence="4" id="KW-0963">Cytoplasm</keyword>
<organism evidence="14 15">
    <name type="scientific">Vitis rotundifolia</name>
    <name type="common">Muscadine grape</name>
    <dbReference type="NCBI Taxonomy" id="103349"/>
    <lineage>
        <taxon>Eukaryota</taxon>
        <taxon>Viridiplantae</taxon>
        <taxon>Streptophyta</taxon>
        <taxon>Embryophyta</taxon>
        <taxon>Tracheophyta</taxon>
        <taxon>Spermatophyta</taxon>
        <taxon>Magnoliopsida</taxon>
        <taxon>eudicotyledons</taxon>
        <taxon>Gunneridae</taxon>
        <taxon>Pentapetalae</taxon>
        <taxon>rosids</taxon>
        <taxon>Vitales</taxon>
        <taxon>Vitaceae</taxon>
        <taxon>Viteae</taxon>
        <taxon>Vitis</taxon>
    </lineage>
</organism>
<evidence type="ECO:0000256" key="2">
    <source>
        <dbReference type="ARBA" id="ARBA00004496"/>
    </source>
</evidence>
<sequence length="1633" mass="184674">MASTSSFRASSSSSTPSIPRTTTYDVFLSFRGEDTRFNFTDHLYSALGRRGISTFRDDKLSRGEAIAPELLNAIEKSRSSVIVFSENYARSRWCLDELVKIMECHKDLGHAVFPIFYHVDPSHVRKQEGSFREALAGYEENWKDKIPRWRTALTEAANLSGWHILDGYESNKIKEITNSIFRRLKCKRLDAGANLVGIDSRVKEMILRLHMESSDVRIVGIYGVGGIGKTTIAKVIYNKLSCEFECMSFLEDIRGKFNTQGLSPLQNQLLDDILKGEGSQNINSVAHGASMIKDILSSKRVFIVLDDVDDQSQLEYLLRHREWLGEGSRVIITTRNKHVLDVQKVDDLYEVKGLNFEEACELFSLYAFEQNLPKSDYRNLSHRVVGYCQGLPLALKVLGCLLLKKTIPEWESELRKLDREPEAKILSVLKRSYDGLGHTEKSIFLDVACFFKGEDRDFVSKILDACDFHAEIGIKNLNDKCLITLQYNRIHMHDLIQQMGLEIVREKFPDEPNKWSRLWDTCDFERALTAHKGIKKAQTISLDLSKLKRVCSNSNVFAKTTGLRLLKVHSGSDIDYVSPFIDERTWEKVYDVVMKNASKMRLGKGFKFPSYELTYLRWDGYPLDFLPSNFDGGKLVELHLKCSNIKQLRLGNKDLEMLKVIDLSYSRKLSQMSEFSSMPNLERLFLRGCVSLIDIHPSVGNMKKLTTLRLRSCNKLKNLPDSIGDLESLEILDLAYCSKFEKFPEKGGNMKSLTELDLRNSAIKDLPDSIGDLESLEILNLSDCLKFEKFPQKGGNMKSLKQLRLRYSAIKYLPGSIGDLESLEILDLAYCSKFEKFPEKGENMKSLTELDLRNSAIKDLPDSIGDLESLEFLGLSNCSKFEKFPEKGGNMKSLTELNLKNTAIKDLPDSIGDLESLEILKLSNCSKFEKFPEKGGNMKSLWLLDLSNTAIKDLPDSIGDLESLEILDLSNCSKFEKFPEKGGNMKSLTELDLSNTAIKDLPDSIGDLESLEILALSNCSKFEKFPEKGGNMKSLTELDLRNSAIKDLPDSIGDLESLEILNLSDCLKFEKFQEKGGNMKSLKELHLQNTAIKDLPDSIGDLESLEILYLSDCSKFEKFPEKGGNMKSLWLLDLSNTAIKDLPDSIGDLESLEILYLSDCSKFEKFLEKGGNMKSLWLLDLSNTAIKDLPDSIGDLESLEILYLSDCSKFEKFPEKGGNMKSLMTLDLENTAIKDLPDSIGDLESLKFLNLSNSSKFEKLPEKVGNMKSLGLLHLGNTAIKDLPDSIGDLESLKFLYLSNSSKFEKLPEKVGNMKSLELLDLRNTAIKDLPDSIGDLESLEKLSLSNCPKFEVLPLSLKAIDAHLCTSKEDLSRLLWLCHRNWLKSTTEEFDRWQLSAFIPESSGIPEWITYQNLGSEVTEKLPINWCEDPDFPGFVLSCLYRPSPDYDPEREFGHGLKCKLNLHGNGFRFTGECSGSCWCECHVKLKDSRDLVCVYWYPKTAIPEEDHHKYTHINASFKSDEVNIIKCGINVIFLGDQRNHMPMLEHPQNSGDNGSALQDTNGNVHGANQDDECYHIPLLDLLRNLSLGDNGSVVLEDTLGNRKRRRDDSLPDVVEEPHYKRLGAPNTDLLL</sequence>
<dbReference type="InterPro" id="IPR027417">
    <property type="entry name" value="P-loop_NTPase"/>
</dbReference>
<protein>
    <recommendedName>
        <fullName evidence="3">ADP-ribosyl cyclase/cyclic ADP-ribose hydrolase</fullName>
        <ecNumber evidence="3">3.2.2.6</ecNumber>
    </recommendedName>
</protein>
<dbReference type="InterPro" id="IPR044974">
    <property type="entry name" value="Disease_R_plants"/>
</dbReference>
<keyword evidence="5" id="KW-0433">Leucine-rich repeat</keyword>
<evidence type="ECO:0000256" key="9">
    <source>
        <dbReference type="ARBA" id="ARBA00023027"/>
    </source>
</evidence>
<evidence type="ECO:0000256" key="12">
    <source>
        <dbReference type="ARBA" id="ARBA00061488"/>
    </source>
</evidence>
<evidence type="ECO:0000313" key="14">
    <source>
        <dbReference type="EMBL" id="KAJ9687322.1"/>
    </source>
</evidence>
<keyword evidence="8" id="KW-0611">Plant defense</keyword>
<dbReference type="InterPro" id="IPR035897">
    <property type="entry name" value="Toll_tir_struct_dom_sf"/>
</dbReference>
<dbReference type="SUPFAM" id="SSF52058">
    <property type="entry name" value="L domain-like"/>
    <property type="match status" value="3"/>
</dbReference>